<dbReference type="GeneID" id="27332240"/>
<dbReference type="RefSeq" id="XP_016238178.1">
    <property type="nucleotide sequence ID" value="XM_016379501.1"/>
</dbReference>
<keyword evidence="2 6" id="KW-0560">Oxidoreductase</keyword>
<evidence type="ECO:0000313" key="8">
    <source>
        <dbReference type="EMBL" id="KIW17962.1"/>
    </source>
</evidence>
<name>A0A0D1ZZ78_9EURO</name>
<evidence type="ECO:0000256" key="3">
    <source>
        <dbReference type="ARBA" id="ARBA00024226"/>
    </source>
</evidence>
<feature type="domain" description="Aldehyde dehydrogenase" evidence="7">
    <location>
        <begin position="25"/>
        <end position="489"/>
    </location>
</feature>
<dbReference type="FunFam" id="3.40.309.10:FF:000012">
    <property type="entry name" value="Betaine aldehyde dehydrogenase"/>
    <property type="match status" value="1"/>
</dbReference>
<dbReference type="InterPro" id="IPR015590">
    <property type="entry name" value="Aldehyde_DH_dom"/>
</dbReference>
<dbReference type="HOGENOM" id="CLU_005391_0_1_1"/>
<dbReference type="STRING" id="91928.A0A0D1ZZ78"/>
<protein>
    <recommendedName>
        <fullName evidence="3">aldehyde dehydrogenase (NAD(+))</fullName>
        <ecNumber evidence="3">1.2.1.3</ecNumber>
    </recommendedName>
</protein>
<dbReference type="FunFam" id="3.40.605.10:FF:000001">
    <property type="entry name" value="Aldehyde dehydrogenase 1"/>
    <property type="match status" value="1"/>
</dbReference>
<dbReference type="InterPro" id="IPR029510">
    <property type="entry name" value="Ald_DH_CS_GLU"/>
</dbReference>
<evidence type="ECO:0000256" key="6">
    <source>
        <dbReference type="RuleBase" id="RU003345"/>
    </source>
</evidence>
<dbReference type="Proteomes" id="UP000053328">
    <property type="component" value="Unassembled WGS sequence"/>
</dbReference>
<dbReference type="EC" id="1.2.1.3" evidence="3"/>
<keyword evidence="9" id="KW-1185">Reference proteome</keyword>
<evidence type="ECO:0000259" key="7">
    <source>
        <dbReference type="Pfam" id="PF00171"/>
    </source>
</evidence>
<dbReference type="EMBL" id="KN847494">
    <property type="protein sequence ID" value="KIW17962.1"/>
    <property type="molecule type" value="Genomic_DNA"/>
</dbReference>
<dbReference type="PANTHER" id="PTHR11699">
    <property type="entry name" value="ALDEHYDE DEHYDROGENASE-RELATED"/>
    <property type="match status" value="1"/>
</dbReference>
<dbReference type="InterPro" id="IPR016162">
    <property type="entry name" value="Ald_DH_N"/>
</dbReference>
<dbReference type="Pfam" id="PF00171">
    <property type="entry name" value="Aldedh"/>
    <property type="match status" value="1"/>
</dbReference>
<dbReference type="InterPro" id="IPR016161">
    <property type="entry name" value="Ald_DH/histidinol_DH"/>
</dbReference>
<dbReference type="PROSITE" id="PS00687">
    <property type="entry name" value="ALDEHYDE_DEHYDR_GLU"/>
    <property type="match status" value="1"/>
</dbReference>
<comment type="catalytic activity">
    <reaction evidence="4">
        <text>an aldehyde + NAD(+) + H2O = a carboxylate + NADH + 2 H(+)</text>
        <dbReference type="Rhea" id="RHEA:16185"/>
        <dbReference type="ChEBI" id="CHEBI:15377"/>
        <dbReference type="ChEBI" id="CHEBI:15378"/>
        <dbReference type="ChEBI" id="CHEBI:17478"/>
        <dbReference type="ChEBI" id="CHEBI:29067"/>
        <dbReference type="ChEBI" id="CHEBI:57540"/>
        <dbReference type="ChEBI" id="CHEBI:57945"/>
        <dbReference type="EC" id="1.2.1.3"/>
    </reaction>
</comment>
<proteinExistence type="inferred from homology"/>
<dbReference type="Gene3D" id="3.40.309.10">
    <property type="entry name" value="Aldehyde Dehydrogenase, Chain A, domain 2"/>
    <property type="match status" value="1"/>
</dbReference>
<dbReference type="VEuPathDB" id="FungiDB:PV08_05157"/>
<gene>
    <name evidence="8" type="ORF">PV08_05157</name>
</gene>
<dbReference type="OrthoDB" id="310895at2759"/>
<dbReference type="SUPFAM" id="SSF53720">
    <property type="entry name" value="ALDH-like"/>
    <property type="match status" value="1"/>
</dbReference>
<dbReference type="Gene3D" id="3.40.605.10">
    <property type="entry name" value="Aldehyde Dehydrogenase, Chain A, domain 1"/>
    <property type="match status" value="1"/>
</dbReference>
<dbReference type="AlphaFoldDB" id="A0A0D1ZZ78"/>
<feature type="active site" evidence="5">
    <location>
        <position position="260"/>
    </location>
</feature>
<sequence length="493" mass="53050">MTVSPQSGISFPNGMETRLYINNEFVPSRSGQKFDVINPATEEVTASVFEADGADVDAAVQAAKAAFPSWSALGGFQRASYFYKLANLVESCNFDLAKLEAVSMGKPVGKYTEGTNMARFIRYVAGKAADVKGESSLQTAGFVNLTFRQPYGVCAAIIPWNAPVTEFFFKVTPAVLAGNTIVLKSSEKAPLTSLLLARLCQEAQIPAGVINVLSGMGPTCGAAMASHMDIRKISFTGSARTGRAIKQAALESNLKHVALELGGKNPLIIFDDADLSKAANAAASSILYNSGQVCIASTRVYVHASILERFCDLFTSSLVKQAANPIKGNDPLSPFTVRGPQADKAQFTSIMKYITDSRKAGYKILTGGDREGERGFYIQPTIILNPEESSAVMREEIFGPVVCVRSFQTEEEVISLANETEYGLYASTFTRDLSRAMRMARSLEAGIVGLNCTSPMMTLDMPFGGVKQSGDGRENGQHALDDWTELKTVYIGL</sequence>
<comment type="similarity">
    <text evidence="1 6">Belongs to the aldehyde dehydrogenase family.</text>
</comment>
<accession>A0A0D1ZZ78</accession>
<evidence type="ECO:0000256" key="4">
    <source>
        <dbReference type="ARBA" id="ARBA00049194"/>
    </source>
</evidence>
<dbReference type="InterPro" id="IPR016163">
    <property type="entry name" value="Ald_DH_C"/>
</dbReference>
<evidence type="ECO:0000256" key="5">
    <source>
        <dbReference type="PROSITE-ProRule" id="PRU10007"/>
    </source>
</evidence>
<evidence type="ECO:0000256" key="2">
    <source>
        <dbReference type="ARBA" id="ARBA00023002"/>
    </source>
</evidence>
<dbReference type="PROSITE" id="PS00070">
    <property type="entry name" value="ALDEHYDE_DEHYDR_CYS"/>
    <property type="match status" value="1"/>
</dbReference>
<evidence type="ECO:0000256" key="1">
    <source>
        <dbReference type="ARBA" id="ARBA00009986"/>
    </source>
</evidence>
<evidence type="ECO:0000313" key="9">
    <source>
        <dbReference type="Proteomes" id="UP000053328"/>
    </source>
</evidence>
<dbReference type="GO" id="GO:0004029">
    <property type="term" value="F:aldehyde dehydrogenase (NAD+) activity"/>
    <property type="evidence" value="ECO:0007669"/>
    <property type="project" value="UniProtKB-EC"/>
</dbReference>
<organism evidence="8 9">
    <name type="scientific">Exophiala spinifera</name>
    <dbReference type="NCBI Taxonomy" id="91928"/>
    <lineage>
        <taxon>Eukaryota</taxon>
        <taxon>Fungi</taxon>
        <taxon>Dikarya</taxon>
        <taxon>Ascomycota</taxon>
        <taxon>Pezizomycotina</taxon>
        <taxon>Eurotiomycetes</taxon>
        <taxon>Chaetothyriomycetidae</taxon>
        <taxon>Chaetothyriales</taxon>
        <taxon>Herpotrichiellaceae</taxon>
        <taxon>Exophiala</taxon>
    </lineage>
</organism>
<dbReference type="InterPro" id="IPR016160">
    <property type="entry name" value="Ald_DH_CS_CYS"/>
</dbReference>
<reference evidence="8 9" key="1">
    <citation type="submission" date="2015-01" db="EMBL/GenBank/DDBJ databases">
        <title>The Genome Sequence of Exophiala spinifera CBS89968.</title>
        <authorList>
            <consortium name="The Broad Institute Genomics Platform"/>
            <person name="Cuomo C."/>
            <person name="de Hoog S."/>
            <person name="Gorbushina A."/>
            <person name="Stielow B."/>
            <person name="Teixiera M."/>
            <person name="Abouelleil A."/>
            <person name="Chapman S.B."/>
            <person name="Priest M."/>
            <person name="Young S.K."/>
            <person name="Wortman J."/>
            <person name="Nusbaum C."/>
            <person name="Birren B."/>
        </authorList>
    </citation>
    <scope>NUCLEOTIDE SEQUENCE [LARGE SCALE GENOMIC DNA]</scope>
    <source>
        <strain evidence="8 9">CBS 89968</strain>
    </source>
</reference>